<dbReference type="EMBL" id="JAJSOW010000100">
    <property type="protein sequence ID" value="KAI9186235.1"/>
    <property type="molecule type" value="Genomic_DNA"/>
</dbReference>
<dbReference type="AlphaFoldDB" id="A0AAD5J4V9"/>
<dbReference type="SUPFAM" id="SSF89562">
    <property type="entry name" value="RraA-like"/>
    <property type="match status" value="1"/>
</dbReference>
<keyword evidence="13" id="KW-1185">Reference proteome</keyword>
<dbReference type="GO" id="GO:0008270">
    <property type="term" value="F:zinc ion binding"/>
    <property type="evidence" value="ECO:0007669"/>
    <property type="project" value="UniProtKB-KW"/>
</dbReference>
<evidence type="ECO:0000256" key="3">
    <source>
        <dbReference type="ARBA" id="ARBA00011233"/>
    </source>
</evidence>
<dbReference type="Gene3D" id="3.50.30.40">
    <property type="entry name" value="Ribonuclease E inhibitor RraA/RraA-like"/>
    <property type="match status" value="1"/>
</dbReference>
<dbReference type="GO" id="GO:0047443">
    <property type="term" value="F:4-hydroxy-4-methyl-2-oxoglutarate aldolase activity"/>
    <property type="evidence" value="ECO:0007669"/>
    <property type="project" value="UniProtKB-EC"/>
</dbReference>
<sequence length="393" mass="42582">MVASACKLFGGFSAVEVEALTVLKAIEMAVDIGLVLAVLETDASMVVELICSKDVLFELGLLSPLKFQRSSLITSCGHLFCFSCIIKRIPQSDEVPAECPNSKCKVQFRSRDVTKIYGSPATVLDEDLRDRNQRLEENNVRLRNKGDAVGPTPPPWDLIDGSWLASSLPLTRDNLLKENTELKKQMNIDGASSVKAKNKKGLIFPLHFKPVNSQFCFSTPNPAAGQLMATIATAEACDSNAALLASHDLRVLQPVFQIYGQSRVFSGPIVTVKVFEDNVLVRELIESRGDRKVLVIDGGDSMRCALVGGNLAQLAHNNGWVGIVVNGCIRDVDEINACGIGVRALGSHPMKSYKKGHGEKHGPVHIAGTFIHEGEWLYADSDGILVSATELSV</sequence>
<dbReference type="Pfam" id="PF03737">
    <property type="entry name" value="RraA-like"/>
    <property type="match status" value="1"/>
</dbReference>
<evidence type="ECO:0000313" key="13">
    <source>
        <dbReference type="Proteomes" id="UP001064489"/>
    </source>
</evidence>
<evidence type="ECO:0000256" key="2">
    <source>
        <dbReference type="ARBA" id="ARBA00008621"/>
    </source>
</evidence>
<keyword evidence="6" id="KW-0862">Zinc</keyword>
<keyword evidence="7 11" id="KW-0456">Lyase</keyword>
<dbReference type="NCBIfam" id="NF006875">
    <property type="entry name" value="PRK09372.1"/>
    <property type="match status" value="1"/>
</dbReference>
<keyword evidence="10" id="KW-0460">Magnesium</keyword>
<protein>
    <recommendedName>
        <fullName evidence="11">4-hydroxy-4-methyl-2-oxoglutarate aldolase</fullName>
        <shortName evidence="11">HMG aldolase</shortName>
        <ecNumber evidence="11">4.1.1.112</ecNumber>
        <ecNumber evidence="11">4.1.3.17</ecNumber>
    </recommendedName>
    <alternativeName>
        <fullName evidence="11">Oxaloacetate decarboxylase</fullName>
    </alternativeName>
</protein>
<evidence type="ECO:0000256" key="9">
    <source>
        <dbReference type="ARBA" id="ARBA00047973"/>
    </source>
</evidence>
<evidence type="ECO:0000256" key="10">
    <source>
        <dbReference type="PIRSR" id="PIRSR605493-1"/>
    </source>
</evidence>
<dbReference type="GO" id="GO:0051252">
    <property type="term" value="P:regulation of RNA metabolic process"/>
    <property type="evidence" value="ECO:0007669"/>
    <property type="project" value="InterPro"/>
</dbReference>
<evidence type="ECO:0000256" key="8">
    <source>
        <dbReference type="ARBA" id="ARBA00025046"/>
    </source>
</evidence>
<reference evidence="12" key="1">
    <citation type="journal article" date="2022" name="Plant J.">
        <title>Strategies of tolerance reflected in two North American maple genomes.</title>
        <authorList>
            <person name="McEvoy S.L."/>
            <person name="Sezen U.U."/>
            <person name="Trouern-Trend A."/>
            <person name="McMahon S.M."/>
            <person name="Schaberg P.G."/>
            <person name="Yang J."/>
            <person name="Wegrzyn J.L."/>
            <person name="Swenson N.G."/>
        </authorList>
    </citation>
    <scope>NUCLEOTIDE SEQUENCE</scope>
    <source>
        <strain evidence="12">91603</strain>
    </source>
</reference>
<dbReference type="InterPro" id="IPR017907">
    <property type="entry name" value="Znf_RING_CS"/>
</dbReference>
<comment type="caution">
    <text evidence="12">The sequence shown here is derived from an EMBL/GenBank/DDBJ whole genome shotgun (WGS) entry which is preliminary data.</text>
</comment>
<feature type="binding site" evidence="10">
    <location>
        <position position="331"/>
    </location>
    <ligand>
        <name>Mg(2+)</name>
        <dbReference type="ChEBI" id="CHEBI:18420"/>
    </ligand>
</feature>
<dbReference type="PROSITE" id="PS00518">
    <property type="entry name" value="ZF_RING_1"/>
    <property type="match status" value="1"/>
</dbReference>
<dbReference type="PANTHER" id="PTHR33254:SF4">
    <property type="entry name" value="4-HYDROXY-4-METHYL-2-OXOGLUTARATE ALDOLASE 3-RELATED"/>
    <property type="match status" value="1"/>
</dbReference>
<evidence type="ECO:0000256" key="5">
    <source>
        <dbReference type="ARBA" id="ARBA00022771"/>
    </source>
</evidence>
<comment type="function">
    <text evidence="8 11">Catalyzes the aldol cleavage of 4-hydroxy-4-methyl-2-oxoglutarate (HMG) into 2 molecules of pyruvate. Also contains a secondary oxaloacetate (OAA) decarboxylase activity due to the common pyruvate enolate transition state formed following C-C bond cleavage in the retro-aldol and decarboxylation reactions.</text>
</comment>
<evidence type="ECO:0000256" key="7">
    <source>
        <dbReference type="ARBA" id="ARBA00023239"/>
    </source>
</evidence>
<comment type="cofactor">
    <cofactor evidence="11">
        <name>a divalent metal cation</name>
        <dbReference type="ChEBI" id="CHEBI:60240"/>
    </cofactor>
</comment>
<gene>
    <name evidence="12" type="ORF">LWI28_015127</name>
</gene>
<dbReference type="InterPro" id="IPR010203">
    <property type="entry name" value="RraA"/>
</dbReference>
<dbReference type="InterPro" id="IPR005493">
    <property type="entry name" value="RraA/RraA-like"/>
</dbReference>
<name>A0AAD5J4V9_ACENE</name>
<comment type="catalytic activity">
    <reaction evidence="9 11">
        <text>oxaloacetate + H(+) = pyruvate + CO2</text>
        <dbReference type="Rhea" id="RHEA:15641"/>
        <dbReference type="ChEBI" id="CHEBI:15361"/>
        <dbReference type="ChEBI" id="CHEBI:15378"/>
        <dbReference type="ChEBI" id="CHEBI:16452"/>
        <dbReference type="ChEBI" id="CHEBI:16526"/>
        <dbReference type="EC" id="4.1.1.112"/>
    </reaction>
</comment>
<comment type="cofactor">
    <cofactor evidence="10">
        <name>Mg(2+)</name>
        <dbReference type="ChEBI" id="CHEBI:18420"/>
    </cofactor>
</comment>
<evidence type="ECO:0000313" key="12">
    <source>
        <dbReference type="EMBL" id="KAI9186235.1"/>
    </source>
</evidence>
<proteinExistence type="inferred from homology"/>
<evidence type="ECO:0000256" key="1">
    <source>
        <dbReference type="ARBA" id="ARBA00001342"/>
    </source>
</evidence>
<evidence type="ECO:0000256" key="6">
    <source>
        <dbReference type="ARBA" id="ARBA00022833"/>
    </source>
</evidence>
<accession>A0AAD5J4V9</accession>
<dbReference type="EC" id="4.1.3.17" evidence="11"/>
<dbReference type="InterPro" id="IPR036704">
    <property type="entry name" value="RraA/RraA-like_sf"/>
</dbReference>
<feature type="binding site" evidence="10">
    <location>
        <position position="330"/>
    </location>
    <ligand>
        <name>substrate</name>
    </ligand>
</feature>
<dbReference type="Gene3D" id="3.30.40.10">
    <property type="entry name" value="Zinc/RING finger domain, C3HC4 (zinc finger)"/>
    <property type="match status" value="1"/>
</dbReference>
<dbReference type="CDD" id="cd16841">
    <property type="entry name" value="RraA_family"/>
    <property type="match status" value="1"/>
</dbReference>
<dbReference type="SUPFAM" id="SSF57850">
    <property type="entry name" value="RING/U-box"/>
    <property type="match status" value="1"/>
</dbReference>
<dbReference type="InterPro" id="IPR013083">
    <property type="entry name" value="Znf_RING/FYVE/PHD"/>
</dbReference>
<dbReference type="Proteomes" id="UP001064489">
    <property type="component" value="Chromosome 3"/>
</dbReference>
<dbReference type="NCBIfam" id="TIGR01935">
    <property type="entry name" value="NOT-MenG"/>
    <property type="match status" value="1"/>
</dbReference>
<organism evidence="12 13">
    <name type="scientific">Acer negundo</name>
    <name type="common">Box elder</name>
    <dbReference type="NCBI Taxonomy" id="4023"/>
    <lineage>
        <taxon>Eukaryota</taxon>
        <taxon>Viridiplantae</taxon>
        <taxon>Streptophyta</taxon>
        <taxon>Embryophyta</taxon>
        <taxon>Tracheophyta</taxon>
        <taxon>Spermatophyta</taxon>
        <taxon>Magnoliopsida</taxon>
        <taxon>eudicotyledons</taxon>
        <taxon>Gunneridae</taxon>
        <taxon>Pentapetalae</taxon>
        <taxon>rosids</taxon>
        <taxon>malvids</taxon>
        <taxon>Sapindales</taxon>
        <taxon>Sapindaceae</taxon>
        <taxon>Hippocastanoideae</taxon>
        <taxon>Acereae</taxon>
        <taxon>Acer</taxon>
    </lineage>
</organism>
<feature type="binding site" evidence="10">
    <location>
        <begin position="308"/>
        <end position="311"/>
    </location>
    <ligand>
        <name>substrate</name>
    </ligand>
</feature>
<comment type="similarity">
    <text evidence="2 11">Belongs to the class II aldolase/RraA-like family.</text>
</comment>
<comment type="catalytic activity">
    <reaction evidence="1 11">
        <text>4-hydroxy-4-methyl-2-oxoglutarate = 2 pyruvate</text>
        <dbReference type="Rhea" id="RHEA:22748"/>
        <dbReference type="ChEBI" id="CHEBI:15361"/>
        <dbReference type="ChEBI" id="CHEBI:58276"/>
        <dbReference type="EC" id="4.1.3.17"/>
    </reaction>
</comment>
<dbReference type="GO" id="GO:0008428">
    <property type="term" value="F:ribonuclease inhibitor activity"/>
    <property type="evidence" value="ECO:0007669"/>
    <property type="project" value="InterPro"/>
</dbReference>
<dbReference type="GO" id="GO:0008948">
    <property type="term" value="F:oxaloacetate decarboxylase activity"/>
    <property type="evidence" value="ECO:0007669"/>
    <property type="project" value="UniProtKB-EC"/>
</dbReference>
<keyword evidence="5" id="KW-0863">Zinc-finger</keyword>
<reference evidence="12" key="2">
    <citation type="submission" date="2023-02" db="EMBL/GenBank/DDBJ databases">
        <authorList>
            <person name="Swenson N.G."/>
            <person name="Wegrzyn J.L."/>
            <person name="Mcevoy S.L."/>
        </authorList>
    </citation>
    <scope>NUCLEOTIDE SEQUENCE</scope>
    <source>
        <strain evidence="12">91603</strain>
        <tissue evidence="12">Leaf</tissue>
    </source>
</reference>
<keyword evidence="4 10" id="KW-0479">Metal-binding</keyword>
<evidence type="ECO:0000256" key="11">
    <source>
        <dbReference type="RuleBase" id="RU004338"/>
    </source>
</evidence>
<evidence type="ECO:0000256" key="4">
    <source>
        <dbReference type="ARBA" id="ARBA00022723"/>
    </source>
</evidence>
<comment type="subunit">
    <text evidence="3 11">Homotrimer.</text>
</comment>
<dbReference type="PANTHER" id="PTHR33254">
    <property type="entry name" value="4-HYDROXY-4-METHYL-2-OXOGLUTARATE ALDOLASE 3-RELATED"/>
    <property type="match status" value="1"/>
</dbReference>
<dbReference type="EC" id="4.1.1.112" evidence="11"/>